<dbReference type="SUPFAM" id="SSF51430">
    <property type="entry name" value="NAD(P)-linked oxidoreductase"/>
    <property type="match status" value="1"/>
</dbReference>
<dbReference type="InterPro" id="IPR050791">
    <property type="entry name" value="Aldo-Keto_reductase"/>
</dbReference>
<comment type="caution">
    <text evidence="4">The sequence shown here is derived from an EMBL/GenBank/DDBJ whole genome shotgun (WGS) entry which is preliminary data.</text>
</comment>
<dbReference type="InterPro" id="IPR036812">
    <property type="entry name" value="NAD(P)_OxRdtase_dom_sf"/>
</dbReference>
<feature type="chain" id="PRO_5042013905" description="NADP-dependent oxidoreductase domain-containing protein" evidence="2">
    <location>
        <begin position="22"/>
        <end position="419"/>
    </location>
</feature>
<evidence type="ECO:0000256" key="2">
    <source>
        <dbReference type="SAM" id="SignalP"/>
    </source>
</evidence>
<keyword evidence="1" id="KW-0560">Oxidoreductase</keyword>
<dbReference type="Gene3D" id="3.20.20.100">
    <property type="entry name" value="NADP-dependent oxidoreductase domain"/>
    <property type="match status" value="1"/>
</dbReference>
<gene>
    <name evidence="4" type="ORF">CTEN210_05912</name>
</gene>
<accession>A0AAD3CNW8</accession>
<dbReference type="PROSITE" id="PS00062">
    <property type="entry name" value="ALDOKETO_REDUCTASE_2"/>
    <property type="match status" value="1"/>
</dbReference>
<dbReference type="InterPro" id="IPR023210">
    <property type="entry name" value="NADP_OxRdtase_dom"/>
</dbReference>
<dbReference type="InterPro" id="IPR018170">
    <property type="entry name" value="Aldo/ket_reductase_CS"/>
</dbReference>
<feature type="domain" description="NADP-dependent oxidoreductase" evidence="3">
    <location>
        <begin position="92"/>
        <end position="390"/>
    </location>
</feature>
<evidence type="ECO:0000313" key="5">
    <source>
        <dbReference type="Proteomes" id="UP001054902"/>
    </source>
</evidence>
<protein>
    <recommendedName>
        <fullName evidence="3">NADP-dependent oxidoreductase domain-containing protein</fullName>
    </recommendedName>
</protein>
<evidence type="ECO:0000259" key="3">
    <source>
        <dbReference type="Pfam" id="PF00248"/>
    </source>
</evidence>
<dbReference type="AlphaFoldDB" id="A0AAD3CNW8"/>
<evidence type="ECO:0000256" key="1">
    <source>
        <dbReference type="ARBA" id="ARBA00023002"/>
    </source>
</evidence>
<dbReference type="PANTHER" id="PTHR43625:SF5">
    <property type="entry name" value="PYRIDOXAL REDUCTASE, CHLOROPLASTIC"/>
    <property type="match status" value="1"/>
</dbReference>
<evidence type="ECO:0000313" key="4">
    <source>
        <dbReference type="EMBL" id="GFH49436.1"/>
    </source>
</evidence>
<sequence length="419" mass="45633">MNIKSSAITVLIASSFGSSAAFVSNGAARMQTKLFVEDFNLDEGNIEPALGDRRNLFKAAGALATANALLPNIASAETPTALQTASSLKLPKMGLGAWAWGDSIFWGYNPKNDNDLKEVFNYAVSKNLAFFDTAELYGIGRSESLLGKFRNESKVKDVQIATKFAALPFRTKSTDVVKACKDSLKRLNPQTGEPIPIDLYQIHFPNAWNNEDYWDGLAQCYEEGLVKAVGVSNYGIDAMRAVHKKLAARGIPLATNQIQLSLLYRYPIENGLLKACEDLDVKVLSYSPLALGFLTGKYNSDVRPSGPRLSIAKKLFDGPDNGEAFNGLISVMKEIASKHGVPLSQVALNWTRSKNTIPIPGARSLKQATQNLGALDWDLTEDEVMALDAASAKVPAYISPDKSPFPKEDINTKLKMFDS</sequence>
<organism evidence="4 5">
    <name type="scientific">Chaetoceros tenuissimus</name>
    <dbReference type="NCBI Taxonomy" id="426638"/>
    <lineage>
        <taxon>Eukaryota</taxon>
        <taxon>Sar</taxon>
        <taxon>Stramenopiles</taxon>
        <taxon>Ochrophyta</taxon>
        <taxon>Bacillariophyta</taxon>
        <taxon>Coscinodiscophyceae</taxon>
        <taxon>Chaetocerotophycidae</taxon>
        <taxon>Chaetocerotales</taxon>
        <taxon>Chaetocerotaceae</taxon>
        <taxon>Chaetoceros</taxon>
    </lineage>
</organism>
<dbReference type="GO" id="GO:0005737">
    <property type="term" value="C:cytoplasm"/>
    <property type="evidence" value="ECO:0007669"/>
    <property type="project" value="TreeGrafter"/>
</dbReference>
<dbReference type="CDD" id="cd19093">
    <property type="entry name" value="AKR_AtPLR-like"/>
    <property type="match status" value="1"/>
</dbReference>
<proteinExistence type="predicted"/>
<keyword evidence="2" id="KW-0732">Signal</keyword>
<name>A0AAD3CNW8_9STRA</name>
<dbReference type="Pfam" id="PF00248">
    <property type="entry name" value="Aldo_ket_red"/>
    <property type="match status" value="1"/>
</dbReference>
<reference evidence="4 5" key="1">
    <citation type="journal article" date="2021" name="Sci. Rep.">
        <title>The genome of the diatom Chaetoceros tenuissimus carries an ancient integrated fragment of an extant virus.</title>
        <authorList>
            <person name="Hongo Y."/>
            <person name="Kimura K."/>
            <person name="Takaki Y."/>
            <person name="Yoshida Y."/>
            <person name="Baba S."/>
            <person name="Kobayashi G."/>
            <person name="Nagasaki K."/>
            <person name="Hano T."/>
            <person name="Tomaru Y."/>
        </authorList>
    </citation>
    <scope>NUCLEOTIDE SEQUENCE [LARGE SCALE GENOMIC DNA]</scope>
    <source>
        <strain evidence="4 5">NIES-3715</strain>
    </source>
</reference>
<dbReference type="Proteomes" id="UP001054902">
    <property type="component" value="Unassembled WGS sequence"/>
</dbReference>
<dbReference type="GO" id="GO:0016491">
    <property type="term" value="F:oxidoreductase activity"/>
    <property type="evidence" value="ECO:0007669"/>
    <property type="project" value="UniProtKB-KW"/>
</dbReference>
<keyword evidence="5" id="KW-1185">Reference proteome</keyword>
<dbReference type="PANTHER" id="PTHR43625">
    <property type="entry name" value="AFLATOXIN B1 ALDEHYDE REDUCTASE"/>
    <property type="match status" value="1"/>
</dbReference>
<feature type="signal peptide" evidence="2">
    <location>
        <begin position="1"/>
        <end position="21"/>
    </location>
</feature>
<dbReference type="EMBL" id="BLLK01000038">
    <property type="protein sequence ID" value="GFH49436.1"/>
    <property type="molecule type" value="Genomic_DNA"/>
</dbReference>